<accession>A0A8C4MH69</accession>
<evidence type="ECO:0000313" key="2">
    <source>
        <dbReference type="Proteomes" id="UP000694387"/>
    </source>
</evidence>
<proteinExistence type="predicted"/>
<sequence>LSRRSLIFCFYTESVTTNNFEIKIILFKKLFHLFVHIMKGVGDLCIDALILVSGCHSKHREAWGHALLQADPVHFLAEHRGIIVGIGDLDLDLGAAALGWVPTVHSC</sequence>
<organism evidence="1 2">
    <name type="scientific">Equus asinus</name>
    <name type="common">Donkey</name>
    <name type="synonym">Equus africanus asinus</name>
    <dbReference type="NCBI Taxonomy" id="9793"/>
    <lineage>
        <taxon>Eukaryota</taxon>
        <taxon>Metazoa</taxon>
        <taxon>Chordata</taxon>
        <taxon>Craniata</taxon>
        <taxon>Vertebrata</taxon>
        <taxon>Euteleostomi</taxon>
        <taxon>Mammalia</taxon>
        <taxon>Eutheria</taxon>
        <taxon>Laurasiatheria</taxon>
        <taxon>Perissodactyla</taxon>
        <taxon>Equidae</taxon>
        <taxon>Equus</taxon>
    </lineage>
</organism>
<keyword evidence="2" id="KW-1185">Reference proteome</keyword>
<evidence type="ECO:0000313" key="1">
    <source>
        <dbReference type="Ensembl" id="ENSEASP00005026582.2"/>
    </source>
</evidence>
<dbReference type="GeneTree" id="ENSGT01130000278367"/>
<dbReference type="AlphaFoldDB" id="A0A8C4MH69"/>
<reference evidence="1 2" key="1">
    <citation type="journal article" date="2020" name="Nat. Commun.">
        <title>Donkey genomes provide new insights into domestication and selection for coat color.</title>
        <authorList>
            <person name="Wang"/>
            <person name="C."/>
            <person name="Li"/>
            <person name="H."/>
            <person name="Guo"/>
            <person name="Y."/>
            <person name="Huang"/>
            <person name="J."/>
            <person name="Sun"/>
            <person name="Y."/>
            <person name="Min"/>
            <person name="J."/>
            <person name="Wang"/>
            <person name="J."/>
            <person name="Fang"/>
            <person name="X."/>
            <person name="Zhao"/>
            <person name="Z."/>
            <person name="Wang"/>
            <person name="S."/>
            <person name="Zhang"/>
            <person name="Y."/>
            <person name="Liu"/>
            <person name="Q."/>
            <person name="Jiang"/>
            <person name="Q."/>
            <person name="Wang"/>
            <person name="X."/>
            <person name="Guo"/>
            <person name="Y."/>
            <person name="Yang"/>
            <person name="C."/>
            <person name="Wang"/>
            <person name="Y."/>
            <person name="Tian"/>
            <person name="F."/>
            <person name="Zhuang"/>
            <person name="G."/>
            <person name="Fan"/>
            <person name="Y."/>
            <person name="Gao"/>
            <person name="Q."/>
            <person name="Li"/>
            <person name="Y."/>
            <person name="Ju"/>
            <person name="Z."/>
            <person name="Li"/>
            <person name="J."/>
            <person name="Li"/>
            <person name="R."/>
            <person name="Hou"/>
            <person name="M."/>
            <person name="Yang"/>
            <person name="G."/>
            <person name="Liu"/>
            <person name="G."/>
            <person name="Liu"/>
            <person name="W."/>
            <person name="Guo"/>
            <person name="J."/>
            <person name="Pan"/>
            <person name="S."/>
            <person name="Fan"/>
            <person name="G."/>
            <person name="Zhang"/>
            <person name="W."/>
            <person name="Zhang"/>
            <person name="R."/>
            <person name="Yu"/>
            <person name="J."/>
            <person name="Zhang"/>
            <person name="X."/>
            <person name="Yin"/>
            <person name="Q."/>
            <person name="Ji"/>
            <person name="C."/>
            <person name="Jin"/>
            <person name="Y."/>
            <person name="Yue"/>
            <person name="G."/>
            <person name="Liu"/>
            <person name="M."/>
            <person name="Xu"/>
            <person name="J."/>
            <person name="Liu"/>
            <person name="S."/>
            <person name="Jordana"/>
            <person name="J."/>
            <person name="Noce"/>
            <person name="A."/>
            <person name="Amills"/>
            <person name="M."/>
            <person name="Wu"/>
            <person name="D.D."/>
            <person name="Li"/>
            <person name="S."/>
            <person name="Zhou"/>
            <person name="X. and Zhong"/>
            <person name="J."/>
        </authorList>
    </citation>
    <scope>NUCLEOTIDE SEQUENCE [LARGE SCALE GENOMIC DNA]</scope>
</reference>
<dbReference type="Ensembl" id="ENSEAST00005028861.2">
    <property type="protein sequence ID" value="ENSEASP00005026582.2"/>
    <property type="gene ID" value="ENSEASG00005018139.2"/>
</dbReference>
<dbReference type="Proteomes" id="UP000694387">
    <property type="component" value="Chromosome 12"/>
</dbReference>
<name>A0A8C4MH69_EQUAS</name>
<reference evidence="1" key="3">
    <citation type="submission" date="2025-09" db="UniProtKB">
        <authorList>
            <consortium name="Ensembl"/>
        </authorList>
    </citation>
    <scope>IDENTIFICATION</scope>
</reference>
<reference evidence="1" key="2">
    <citation type="submission" date="2025-08" db="UniProtKB">
        <authorList>
            <consortium name="Ensembl"/>
        </authorList>
    </citation>
    <scope>IDENTIFICATION</scope>
</reference>
<protein>
    <submittedName>
        <fullName evidence="1">Uncharacterized protein</fullName>
    </submittedName>
</protein>